<evidence type="ECO:0000313" key="1">
    <source>
        <dbReference type="EMBL" id="GAJ28789.1"/>
    </source>
</evidence>
<reference evidence="1 2" key="2">
    <citation type="journal article" date="2014" name="FEMS Microbiol. Lett.">
        <title>Draft genomic DNA sequence of the facultatively methylotrophic bacterium Acidomonas methanolica type strain MB58.</title>
        <authorList>
            <person name="Higashiura N."/>
            <person name="Hadano H."/>
            <person name="Hirakawa H."/>
            <person name="Matsutani M."/>
            <person name="Takabe S."/>
            <person name="Matsushita K."/>
            <person name="Azuma Y."/>
        </authorList>
    </citation>
    <scope>NUCLEOTIDE SEQUENCE [LARGE SCALE GENOMIC DNA]</scope>
    <source>
        <strain evidence="1 2">MB58</strain>
    </source>
</reference>
<gene>
    <name evidence="1" type="ORF">Amme_038_038</name>
</gene>
<proteinExistence type="predicted"/>
<dbReference type="Proteomes" id="UP000019760">
    <property type="component" value="Unassembled WGS sequence"/>
</dbReference>
<comment type="caution">
    <text evidence="1">The sequence shown here is derived from an EMBL/GenBank/DDBJ whole genome shotgun (WGS) entry which is preliminary data.</text>
</comment>
<organism evidence="1 2">
    <name type="scientific">Acidomonas methanolica NBRC 104435</name>
    <dbReference type="NCBI Taxonomy" id="1231351"/>
    <lineage>
        <taxon>Bacteria</taxon>
        <taxon>Pseudomonadati</taxon>
        <taxon>Pseudomonadota</taxon>
        <taxon>Alphaproteobacteria</taxon>
        <taxon>Acetobacterales</taxon>
        <taxon>Acetobacteraceae</taxon>
        <taxon>Acidomonas</taxon>
    </lineage>
</organism>
<protein>
    <submittedName>
        <fullName evidence="1">Uncharacterized protein</fullName>
    </submittedName>
</protein>
<sequence>MSVGMTETEKAFEPDRAMEDAVREDVAASFDPSVLQIPEELRKCGAVVDNAIEYLVGKELPPEMIASALLAGSLGILARTADASTMVRMLETAIASIKAGELSVSGPDGASRPG</sequence>
<dbReference type="EMBL" id="BAND01000038">
    <property type="protein sequence ID" value="GAJ28789.1"/>
    <property type="molecule type" value="Genomic_DNA"/>
</dbReference>
<dbReference type="AlphaFoldDB" id="A0A023D401"/>
<name>A0A023D401_ACIMT</name>
<reference evidence="2" key="1">
    <citation type="journal article" date="2014" name="FEMS Microbiol. Lett.">
        <title>Draft Genomic DNA Sequence of the Facultatively Methylotrophic Bacterium Acidomonas methanolica type strain MB58.</title>
        <authorList>
            <person name="Higashiura N."/>
            <person name="Hadano H."/>
            <person name="Hirakawa H."/>
            <person name="Matsutani M."/>
            <person name="Takabe S."/>
            <person name="Matsushita K."/>
            <person name="Azuma Y."/>
        </authorList>
    </citation>
    <scope>NUCLEOTIDE SEQUENCE [LARGE SCALE GENOMIC DNA]</scope>
    <source>
        <strain evidence="2">MB58</strain>
    </source>
</reference>
<keyword evidence="2" id="KW-1185">Reference proteome</keyword>
<accession>A0A023D401</accession>
<evidence type="ECO:0000313" key="2">
    <source>
        <dbReference type="Proteomes" id="UP000019760"/>
    </source>
</evidence>